<evidence type="ECO:0000256" key="3">
    <source>
        <dbReference type="ARBA" id="ARBA00008061"/>
    </source>
</evidence>
<evidence type="ECO:0000256" key="2">
    <source>
        <dbReference type="ARBA" id="ARBA00001913"/>
    </source>
</evidence>
<comment type="caution">
    <text evidence="19">The sequence shown here is derived from an EMBL/GenBank/DDBJ whole genome shotgun (WGS) entry which is preliminary data.</text>
</comment>
<evidence type="ECO:0000256" key="13">
    <source>
        <dbReference type="PIRSR" id="PIRSR001024-1"/>
    </source>
</evidence>
<protein>
    <recommendedName>
        <fullName evidence="4">alpha-amylase</fullName>
        <ecNumber evidence="4">3.2.1.1</ecNumber>
    </recommendedName>
</protein>
<dbReference type="InterPro" id="IPR013777">
    <property type="entry name" value="A-amylase-like"/>
</dbReference>
<evidence type="ECO:0000256" key="8">
    <source>
        <dbReference type="ARBA" id="ARBA00022837"/>
    </source>
</evidence>
<evidence type="ECO:0000256" key="4">
    <source>
        <dbReference type="ARBA" id="ARBA00012595"/>
    </source>
</evidence>
<dbReference type="PIRSF" id="PIRSF001024">
    <property type="entry name" value="Alph-amyl_fung"/>
    <property type="match status" value="1"/>
</dbReference>
<dbReference type="InterPro" id="IPR017853">
    <property type="entry name" value="GH"/>
</dbReference>
<sequence>MKTTLSVLLPLLVFINVGVDAATAEEWRSQSIYQLLTDRYAREDGSTTATCNTNEGKYCGGTWRGVISKLDYIQSLGFTAIWISPVTANIEGRTAYGEAFHGYWQNDLYSVNSHFGTPDDLRALSGAVHERGMYLMVDIVVNHNGWNGAPSTVDYSSFKPFNSPDDYHSYCTIDYNNSTSIQDCWLGDTQVPLPDLKTESPTVASGYQSWISQLVSNYSIDGLRLDTALQVNPTFWTPFHSSAGIFMTGELYNGDPTYVCPYQSATLLPSILNFPSYYAATSAFSSTSGSISALASHIPQMQATCADVTVLGHFSENHDLPRFAFLTGDKALAKNLLAYTLLGDGIPIVYQGQEQGYAALGQGSNGNDPFNREALWFSGYNEGSELAVVVKALNGIRKWAGGKQAGFWSALTKVVQSDGGSIVLKRGDVLMVLTNGGAGAGKGQLVVNDGGFEAGSTVVDVLGCGEVQVGDGSLTVPMEGGLPRVLYPKSSLGGSGICGN</sequence>
<feature type="binding site" evidence="16">
    <location>
        <position position="319"/>
    </location>
    <ligand>
        <name>substrate</name>
    </ligand>
</feature>
<evidence type="ECO:0000313" key="19">
    <source>
        <dbReference type="EMBL" id="TKX20910.1"/>
    </source>
</evidence>
<feature type="domain" description="Glycosyl hydrolase family 13 catalytic" evidence="18">
    <location>
        <begin position="34"/>
        <end position="397"/>
    </location>
</feature>
<comment type="cofactor">
    <cofactor evidence="2">
        <name>Ca(2+)</name>
        <dbReference type="ChEBI" id="CHEBI:29108"/>
    </cofactor>
</comment>
<dbReference type="SMART" id="SM00642">
    <property type="entry name" value="Aamy"/>
    <property type="match status" value="1"/>
</dbReference>
<feature type="disulfide bond" evidence="15">
    <location>
        <begin position="51"/>
        <end position="59"/>
    </location>
</feature>
<dbReference type="CDD" id="cd11319">
    <property type="entry name" value="AmyAc_euk_AmyA"/>
    <property type="match status" value="1"/>
</dbReference>
<dbReference type="Pfam" id="PF09260">
    <property type="entry name" value="A_amylase_dom_C"/>
    <property type="match status" value="1"/>
</dbReference>
<dbReference type="Gene3D" id="2.60.40.1180">
    <property type="entry name" value="Golgi alpha-mannosidase II"/>
    <property type="match status" value="1"/>
</dbReference>
<keyword evidence="10" id="KW-0325">Glycoprotein</keyword>
<feature type="binding site" evidence="16">
    <location>
        <position position="224"/>
    </location>
    <ligand>
        <name>substrate</name>
    </ligand>
</feature>
<keyword evidence="12" id="KW-0326">Glycosidase</keyword>
<dbReference type="PANTHER" id="PTHR10357:SF215">
    <property type="entry name" value="ALPHA-AMYLASE 1"/>
    <property type="match status" value="1"/>
</dbReference>
<evidence type="ECO:0000256" key="16">
    <source>
        <dbReference type="PIRSR" id="PIRSR001024-5"/>
    </source>
</evidence>
<evidence type="ECO:0000256" key="17">
    <source>
        <dbReference type="SAM" id="SignalP"/>
    </source>
</evidence>
<comment type="similarity">
    <text evidence="3">Belongs to the glycosyl hydrolase 13 family.</text>
</comment>
<accession>A0A4U7AWA2</accession>
<dbReference type="Proteomes" id="UP000308133">
    <property type="component" value="Unassembled WGS sequence"/>
</dbReference>
<evidence type="ECO:0000256" key="6">
    <source>
        <dbReference type="ARBA" id="ARBA00022729"/>
    </source>
</evidence>
<dbReference type="GO" id="GO:0005509">
    <property type="term" value="F:calcium ion binding"/>
    <property type="evidence" value="ECO:0007669"/>
    <property type="project" value="InterPro"/>
</dbReference>
<evidence type="ECO:0000256" key="15">
    <source>
        <dbReference type="PIRSR" id="PIRSR001024-4"/>
    </source>
</evidence>
<name>A0A4U7AWA2_9PEZI</name>
<evidence type="ECO:0000256" key="12">
    <source>
        <dbReference type="ARBA" id="ARBA00023295"/>
    </source>
</evidence>
<keyword evidence="11" id="KW-0119">Carbohydrate metabolism</keyword>
<feature type="active site" description="Proton donor" evidence="13">
    <location>
        <position position="250"/>
    </location>
</feature>
<evidence type="ECO:0000256" key="1">
    <source>
        <dbReference type="ARBA" id="ARBA00000548"/>
    </source>
</evidence>
<feature type="binding site" evidence="16">
    <location>
        <position position="254"/>
    </location>
    <ligand>
        <name>substrate</name>
    </ligand>
</feature>
<feature type="binding site" evidence="16">
    <location>
        <position position="104"/>
    </location>
    <ligand>
        <name>substrate</name>
    </ligand>
</feature>
<feature type="disulfide bond" evidence="15">
    <location>
        <begin position="464"/>
        <end position="498"/>
    </location>
</feature>
<keyword evidence="5" id="KW-0479">Metal-binding</keyword>
<dbReference type="Gene3D" id="3.20.20.80">
    <property type="entry name" value="Glycosidases"/>
    <property type="match status" value="1"/>
</dbReference>
<evidence type="ECO:0000256" key="10">
    <source>
        <dbReference type="ARBA" id="ARBA00023180"/>
    </source>
</evidence>
<comment type="catalytic activity">
    <reaction evidence="1">
        <text>Endohydrolysis of (1-&gt;4)-alpha-D-glucosidic linkages in polysaccharides containing three or more (1-&gt;4)-alpha-linked D-glucose units.</text>
        <dbReference type="EC" id="3.2.1.1"/>
    </reaction>
</comment>
<feature type="binding site" evidence="16">
    <location>
        <position position="143"/>
    </location>
    <ligand>
        <name>substrate</name>
    </ligand>
</feature>
<keyword evidence="8" id="KW-0106">Calcium</keyword>
<keyword evidence="7" id="KW-0378">Hydrolase</keyword>
<feature type="signal peptide" evidence="17">
    <location>
        <begin position="1"/>
        <end position="24"/>
    </location>
</feature>
<feature type="chain" id="PRO_5020222078" description="alpha-amylase" evidence="17">
    <location>
        <begin position="25"/>
        <end position="500"/>
    </location>
</feature>
<dbReference type="GO" id="GO:0004556">
    <property type="term" value="F:alpha-amylase activity"/>
    <property type="evidence" value="ECO:0007669"/>
    <property type="project" value="UniProtKB-EC"/>
</dbReference>
<dbReference type="InterPro" id="IPR015340">
    <property type="entry name" value="A_amylase_C_dom"/>
</dbReference>
<gene>
    <name evidence="19" type="ORF">C1H76_6947</name>
</gene>
<evidence type="ECO:0000256" key="11">
    <source>
        <dbReference type="ARBA" id="ARBA00023277"/>
    </source>
</evidence>
<evidence type="ECO:0000256" key="5">
    <source>
        <dbReference type="ARBA" id="ARBA00022723"/>
    </source>
</evidence>
<dbReference type="PANTHER" id="PTHR10357">
    <property type="entry name" value="ALPHA-AMYLASE FAMILY MEMBER"/>
    <property type="match status" value="1"/>
</dbReference>
<feature type="disulfide bond" evidence="15">
    <location>
        <begin position="260"/>
        <end position="305"/>
    </location>
</feature>
<proteinExistence type="inferred from homology"/>
<dbReference type="EC" id="3.2.1.1" evidence="4"/>
<dbReference type="InterPro" id="IPR006047">
    <property type="entry name" value="GH13_cat_dom"/>
</dbReference>
<evidence type="ECO:0000256" key="14">
    <source>
        <dbReference type="PIRSR" id="PIRSR001024-2"/>
    </source>
</evidence>
<dbReference type="SUPFAM" id="SSF51445">
    <property type="entry name" value="(Trans)glycosidases"/>
    <property type="match status" value="1"/>
</dbReference>
<keyword evidence="6 17" id="KW-0732">Signal</keyword>
<dbReference type="EMBL" id="PTQR01000084">
    <property type="protein sequence ID" value="TKX20910.1"/>
    <property type="molecule type" value="Genomic_DNA"/>
</dbReference>
<evidence type="ECO:0000256" key="7">
    <source>
        <dbReference type="ARBA" id="ARBA00022801"/>
    </source>
</evidence>
<feature type="site" description="Transition state stabilizer" evidence="14">
    <location>
        <position position="319"/>
    </location>
</feature>
<feature type="disulfide bond" evidence="15">
    <location>
        <begin position="171"/>
        <end position="184"/>
    </location>
</feature>
<feature type="active site" description="Nucleophile" evidence="13">
    <location>
        <position position="226"/>
    </location>
</feature>
<organism evidence="19 20">
    <name type="scientific">Elsinoe australis</name>
    <dbReference type="NCBI Taxonomy" id="40998"/>
    <lineage>
        <taxon>Eukaryota</taxon>
        <taxon>Fungi</taxon>
        <taxon>Dikarya</taxon>
        <taxon>Ascomycota</taxon>
        <taxon>Pezizomycotina</taxon>
        <taxon>Dothideomycetes</taxon>
        <taxon>Dothideomycetidae</taxon>
        <taxon>Myriangiales</taxon>
        <taxon>Elsinoaceae</taxon>
        <taxon>Elsinoe</taxon>
    </lineage>
</organism>
<dbReference type="InterPro" id="IPR013780">
    <property type="entry name" value="Glyco_hydro_b"/>
</dbReference>
<dbReference type="Pfam" id="PF00128">
    <property type="entry name" value="Alpha-amylase"/>
    <property type="match status" value="1"/>
</dbReference>
<evidence type="ECO:0000256" key="9">
    <source>
        <dbReference type="ARBA" id="ARBA00023157"/>
    </source>
</evidence>
<evidence type="ECO:0000259" key="18">
    <source>
        <dbReference type="SMART" id="SM00642"/>
    </source>
</evidence>
<reference evidence="19 20" key="1">
    <citation type="submission" date="2018-02" db="EMBL/GenBank/DDBJ databases">
        <title>Draft genome sequences of Elsinoe sp., causing black scab on jojoba.</title>
        <authorList>
            <person name="Stodart B."/>
            <person name="Jeffress S."/>
            <person name="Ash G."/>
            <person name="Arun Chinnappa K."/>
        </authorList>
    </citation>
    <scope>NUCLEOTIDE SEQUENCE [LARGE SCALE GENOMIC DNA]</scope>
    <source>
        <strain evidence="19 20">Hillstone_2</strain>
    </source>
</reference>
<evidence type="ECO:0000313" key="20">
    <source>
        <dbReference type="Proteomes" id="UP000308133"/>
    </source>
</evidence>
<dbReference type="GO" id="GO:0016052">
    <property type="term" value="P:carbohydrate catabolic process"/>
    <property type="evidence" value="ECO:0007669"/>
    <property type="project" value="InterPro"/>
</dbReference>
<dbReference type="FunFam" id="3.20.20.80:FF:000120">
    <property type="entry name" value="Alpha-amylase A"/>
    <property type="match status" value="1"/>
</dbReference>
<keyword evidence="9 15" id="KW-1015">Disulfide bond</keyword>
<feature type="binding site" evidence="16">
    <location>
        <position position="372"/>
    </location>
    <ligand>
        <name>substrate</name>
    </ligand>
</feature>
<dbReference type="AlphaFoldDB" id="A0A4U7AWA2"/>
<dbReference type="SUPFAM" id="SSF51011">
    <property type="entry name" value="Glycosyl hydrolase domain"/>
    <property type="match status" value="1"/>
</dbReference>